<dbReference type="GO" id="GO:0003677">
    <property type="term" value="F:DNA binding"/>
    <property type="evidence" value="ECO:0007669"/>
    <property type="project" value="UniProtKB-KW"/>
</dbReference>
<dbReference type="GO" id="GO:0003700">
    <property type="term" value="F:DNA-binding transcription factor activity"/>
    <property type="evidence" value="ECO:0007669"/>
    <property type="project" value="InterPro"/>
</dbReference>
<reference evidence="5 6" key="1">
    <citation type="submission" date="2019-09" db="EMBL/GenBank/DDBJ databases">
        <title>YIM 48816 draft genome.</title>
        <authorList>
            <person name="Jiang L."/>
        </authorList>
    </citation>
    <scope>NUCLEOTIDE SEQUENCE [LARGE SCALE GENOMIC DNA]</scope>
    <source>
        <strain evidence="5 6">YIM 48816</strain>
    </source>
</reference>
<comment type="caution">
    <text evidence="5">The sequence shown here is derived from an EMBL/GenBank/DDBJ whole genome shotgun (WGS) entry which is preliminary data.</text>
</comment>
<evidence type="ECO:0000256" key="2">
    <source>
        <dbReference type="ARBA" id="ARBA00023125"/>
    </source>
</evidence>
<keyword evidence="2" id="KW-0238">DNA-binding</keyword>
<proteinExistence type="predicted"/>
<dbReference type="InterPro" id="IPR036388">
    <property type="entry name" value="WH-like_DNA-bd_sf"/>
</dbReference>
<gene>
    <name evidence="5" type="ORF">F6X53_18975</name>
</gene>
<evidence type="ECO:0000256" key="3">
    <source>
        <dbReference type="ARBA" id="ARBA00023163"/>
    </source>
</evidence>
<dbReference type="SUPFAM" id="SSF46689">
    <property type="entry name" value="Homeodomain-like"/>
    <property type="match status" value="1"/>
</dbReference>
<evidence type="ECO:0000313" key="6">
    <source>
        <dbReference type="Proteomes" id="UP000474159"/>
    </source>
</evidence>
<evidence type="ECO:0000256" key="1">
    <source>
        <dbReference type="ARBA" id="ARBA00023015"/>
    </source>
</evidence>
<dbReference type="Gene3D" id="1.10.10.10">
    <property type="entry name" value="Winged helix-like DNA-binding domain superfamily/Winged helix DNA-binding domain"/>
    <property type="match status" value="1"/>
</dbReference>
<dbReference type="RefSeq" id="WP_151001764.1">
    <property type="nucleotide sequence ID" value="NZ_BPQY01000337.1"/>
</dbReference>
<keyword evidence="3" id="KW-0804">Transcription</keyword>
<dbReference type="InterPro" id="IPR046348">
    <property type="entry name" value="SIS_dom_sf"/>
</dbReference>
<dbReference type="PANTHER" id="PTHR30514">
    <property type="entry name" value="GLUCOKINASE"/>
    <property type="match status" value="1"/>
</dbReference>
<dbReference type="Pfam" id="PF01418">
    <property type="entry name" value="HTH_6"/>
    <property type="match status" value="1"/>
</dbReference>
<feature type="domain" description="HTH rpiR-type" evidence="4">
    <location>
        <begin position="18"/>
        <end position="94"/>
    </location>
</feature>
<dbReference type="GO" id="GO:1901135">
    <property type="term" value="P:carbohydrate derivative metabolic process"/>
    <property type="evidence" value="ECO:0007669"/>
    <property type="project" value="InterPro"/>
</dbReference>
<dbReference type="InterPro" id="IPR000281">
    <property type="entry name" value="HTH_RpiR"/>
</dbReference>
<evidence type="ECO:0000313" key="5">
    <source>
        <dbReference type="EMBL" id="KAB1077404.1"/>
    </source>
</evidence>
<dbReference type="Proteomes" id="UP000474159">
    <property type="component" value="Unassembled WGS sequence"/>
</dbReference>
<organism evidence="5 6">
    <name type="scientific">Methylobacterium soli</name>
    <dbReference type="NCBI Taxonomy" id="553447"/>
    <lineage>
        <taxon>Bacteria</taxon>
        <taxon>Pseudomonadati</taxon>
        <taxon>Pseudomonadota</taxon>
        <taxon>Alphaproteobacteria</taxon>
        <taxon>Hyphomicrobiales</taxon>
        <taxon>Methylobacteriaceae</taxon>
        <taxon>Methylobacterium</taxon>
    </lineage>
</organism>
<keyword evidence="6" id="KW-1185">Reference proteome</keyword>
<dbReference type="AlphaFoldDB" id="A0A6L3SZ38"/>
<dbReference type="OrthoDB" id="9814005at2"/>
<dbReference type="PANTHER" id="PTHR30514:SF20">
    <property type="entry name" value="TRANSCRIPTIONAL REGULATOR"/>
    <property type="match status" value="1"/>
</dbReference>
<dbReference type="PROSITE" id="PS51071">
    <property type="entry name" value="HTH_RPIR"/>
    <property type="match status" value="1"/>
</dbReference>
<dbReference type="InterPro" id="IPR001347">
    <property type="entry name" value="SIS_dom"/>
</dbReference>
<dbReference type="Gene3D" id="3.40.50.10490">
    <property type="entry name" value="Glucose-6-phosphate isomerase like protein, domain 1"/>
    <property type="match status" value="1"/>
</dbReference>
<sequence>MSDSSSASSSDAAPASLDELRERLAAGELKLPKRLAQTAAFLVAHPEEVAFGTVASLSSRAGVQPSALIRMAQSVGFSGFSDLQALFRERLREKTMRYDERLTSTRARKGSIPAGLLSDFGQIGIRSIGNLMETLEAAQLEAAVATLAQAETIYLIGQRRSFPVIAYMSYLFSTLGIRNTLLGSPLGTDAEAIALATPRDAALAVTFTPYAPATVAHAHQAAENGCPLVLLTDSPLSPLVPRSRHWLEVMEPNLDGFRTMTATFTLAATLAVAVGGSREKIGT</sequence>
<dbReference type="Pfam" id="PF01380">
    <property type="entry name" value="SIS"/>
    <property type="match status" value="1"/>
</dbReference>
<dbReference type="InterPro" id="IPR009057">
    <property type="entry name" value="Homeodomain-like_sf"/>
</dbReference>
<keyword evidence="1" id="KW-0805">Transcription regulation</keyword>
<dbReference type="EMBL" id="VZZK01000021">
    <property type="protein sequence ID" value="KAB1077404.1"/>
    <property type="molecule type" value="Genomic_DNA"/>
</dbReference>
<dbReference type="CDD" id="cd05013">
    <property type="entry name" value="SIS_RpiR"/>
    <property type="match status" value="1"/>
</dbReference>
<protein>
    <submittedName>
        <fullName evidence="5">MurR/RpiR family transcriptional regulator</fullName>
    </submittedName>
</protein>
<dbReference type="InterPro" id="IPR035472">
    <property type="entry name" value="RpiR-like_SIS"/>
</dbReference>
<dbReference type="SUPFAM" id="SSF53697">
    <property type="entry name" value="SIS domain"/>
    <property type="match status" value="1"/>
</dbReference>
<accession>A0A6L3SZ38</accession>
<dbReference type="InterPro" id="IPR047640">
    <property type="entry name" value="RpiR-like"/>
</dbReference>
<name>A0A6L3SZ38_9HYPH</name>
<evidence type="ECO:0000259" key="4">
    <source>
        <dbReference type="PROSITE" id="PS51071"/>
    </source>
</evidence>
<dbReference type="GO" id="GO:0097367">
    <property type="term" value="F:carbohydrate derivative binding"/>
    <property type="evidence" value="ECO:0007669"/>
    <property type="project" value="InterPro"/>
</dbReference>